<evidence type="ECO:0000256" key="3">
    <source>
        <dbReference type="ARBA" id="ARBA00022723"/>
    </source>
</evidence>
<keyword evidence="4" id="KW-0378">Hydrolase</keyword>
<dbReference type="Proteomes" id="UP000576393">
    <property type="component" value="Unassembled WGS sequence"/>
</dbReference>
<proteinExistence type="inferred from homology"/>
<dbReference type="GO" id="GO:0019239">
    <property type="term" value="F:deaminase activity"/>
    <property type="evidence" value="ECO:0007669"/>
    <property type="project" value="InterPro"/>
</dbReference>
<keyword evidence="8" id="KW-1185">Reference proteome</keyword>
<evidence type="ECO:0000313" key="8">
    <source>
        <dbReference type="Proteomes" id="UP000576393"/>
    </source>
</evidence>
<dbReference type="InterPro" id="IPR001365">
    <property type="entry name" value="A_deaminase_dom"/>
</dbReference>
<dbReference type="NCBIfam" id="TIGR01430">
    <property type="entry name" value="aden_deam"/>
    <property type="match status" value="1"/>
</dbReference>
<dbReference type="RefSeq" id="WP_179827952.1">
    <property type="nucleotide sequence ID" value="NZ_JACCCO010000003.1"/>
</dbReference>
<organism evidence="7 8">
    <name type="scientific">Streptosporangium sandarakinum</name>
    <dbReference type="NCBI Taxonomy" id="1260955"/>
    <lineage>
        <taxon>Bacteria</taxon>
        <taxon>Bacillati</taxon>
        <taxon>Actinomycetota</taxon>
        <taxon>Actinomycetes</taxon>
        <taxon>Streptosporangiales</taxon>
        <taxon>Streptosporangiaceae</taxon>
        <taxon>Streptosporangium</taxon>
    </lineage>
</organism>
<gene>
    <name evidence="7" type="ORF">HDA43_006301</name>
</gene>
<dbReference type="PANTHER" id="PTHR43114:SF6">
    <property type="entry name" value="ADENINE DEAMINASE"/>
    <property type="match status" value="1"/>
</dbReference>
<evidence type="ECO:0000256" key="1">
    <source>
        <dbReference type="ARBA" id="ARBA00001947"/>
    </source>
</evidence>
<dbReference type="Gene3D" id="3.20.20.140">
    <property type="entry name" value="Metal-dependent hydrolases"/>
    <property type="match status" value="1"/>
</dbReference>
<keyword evidence="5" id="KW-0862">Zinc</keyword>
<evidence type="ECO:0000256" key="5">
    <source>
        <dbReference type="ARBA" id="ARBA00022833"/>
    </source>
</evidence>
<dbReference type="PANTHER" id="PTHR43114">
    <property type="entry name" value="ADENINE DEAMINASE"/>
    <property type="match status" value="1"/>
</dbReference>
<dbReference type="AlphaFoldDB" id="A0A852VAG9"/>
<dbReference type="InterPro" id="IPR032466">
    <property type="entry name" value="Metal_Hydrolase"/>
</dbReference>
<accession>A0A852VAG9</accession>
<evidence type="ECO:0000256" key="4">
    <source>
        <dbReference type="ARBA" id="ARBA00022801"/>
    </source>
</evidence>
<comment type="cofactor">
    <cofactor evidence="1">
        <name>Zn(2+)</name>
        <dbReference type="ChEBI" id="CHEBI:29105"/>
    </cofactor>
</comment>
<comment type="similarity">
    <text evidence="2">Belongs to the metallo-dependent hydrolases superfamily. Adenosine and AMP deaminases family.</text>
</comment>
<feature type="domain" description="Adenosine deaminase" evidence="6">
    <location>
        <begin position="11"/>
        <end position="334"/>
    </location>
</feature>
<dbReference type="GO" id="GO:0046872">
    <property type="term" value="F:metal ion binding"/>
    <property type="evidence" value="ECO:0007669"/>
    <property type="project" value="UniProtKB-KW"/>
</dbReference>
<sequence>MTIDAFIDALPKAELHVHLVGSASVPTVLELSRRHPGGRVPTTEKELREFYRFRDFGHFAEVYEAVNALVREPEDVAALVTGLARDLAAQNARYVELTVTPYSHHIVGMPMREVTEALDLAARAALDDHGVRVAYVFDIPGECGAEGARVTLDHALGEPPQALVGFGLGGTEHARPMHREAFRDAFRAAVAAGLHSVPHAGEMTGPESVWEAVEGLRAERIGHGIGCLGDPRLVAHLREARIPLEVCPTSNLRTGQISDLREHPLPRMLGEGLFVTLNSDDPPMFATTLRGEYRAAAEVLGLDREALAGLARNAVVASYLDPAGKQALLTEIDAVTAARTGSPYLDEDDEEVVLAEGLEASHQGASR</sequence>
<dbReference type="InterPro" id="IPR006330">
    <property type="entry name" value="Ado/ade_deaminase"/>
</dbReference>
<evidence type="ECO:0000256" key="2">
    <source>
        <dbReference type="ARBA" id="ARBA00006676"/>
    </source>
</evidence>
<dbReference type="SUPFAM" id="SSF51556">
    <property type="entry name" value="Metallo-dependent hydrolases"/>
    <property type="match status" value="1"/>
</dbReference>
<protein>
    <submittedName>
        <fullName evidence="7">Adenosine deaminase</fullName>
    </submittedName>
</protein>
<evidence type="ECO:0000259" key="6">
    <source>
        <dbReference type="Pfam" id="PF00962"/>
    </source>
</evidence>
<keyword evidence="3" id="KW-0479">Metal-binding</keyword>
<reference evidence="7 8" key="1">
    <citation type="submission" date="2020-07" db="EMBL/GenBank/DDBJ databases">
        <title>Sequencing the genomes of 1000 actinobacteria strains.</title>
        <authorList>
            <person name="Klenk H.-P."/>
        </authorList>
    </citation>
    <scope>NUCLEOTIDE SEQUENCE [LARGE SCALE GENOMIC DNA]</scope>
    <source>
        <strain evidence="7 8">DSM 45763</strain>
    </source>
</reference>
<comment type="caution">
    <text evidence="7">The sequence shown here is derived from an EMBL/GenBank/DDBJ whole genome shotgun (WGS) entry which is preliminary data.</text>
</comment>
<dbReference type="EMBL" id="JACCCO010000003">
    <property type="protein sequence ID" value="NYF44074.1"/>
    <property type="molecule type" value="Genomic_DNA"/>
</dbReference>
<name>A0A852VAG9_9ACTN</name>
<dbReference type="GO" id="GO:0016814">
    <property type="term" value="F:hydrolase activity, acting on carbon-nitrogen (but not peptide) bonds, in cyclic amidines"/>
    <property type="evidence" value="ECO:0007669"/>
    <property type="project" value="UniProtKB-ARBA"/>
</dbReference>
<dbReference type="Pfam" id="PF00962">
    <property type="entry name" value="A_deaminase"/>
    <property type="match status" value="1"/>
</dbReference>
<evidence type="ECO:0000313" key="7">
    <source>
        <dbReference type="EMBL" id="NYF44074.1"/>
    </source>
</evidence>